<evidence type="ECO:0000313" key="3">
    <source>
        <dbReference type="Proteomes" id="UP001324634"/>
    </source>
</evidence>
<name>A0AAX4HJW8_9BACT</name>
<evidence type="ECO:0000313" key="2">
    <source>
        <dbReference type="EMBL" id="WPU63522.1"/>
    </source>
</evidence>
<dbReference type="KEGG" id="psti:SOO65_12570"/>
<dbReference type="AlphaFoldDB" id="A0AAX4HJW8"/>
<organism evidence="2 3">
    <name type="scientific">Peredibacter starrii</name>
    <dbReference type="NCBI Taxonomy" id="28202"/>
    <lineage>
        <taxon>Bacteria</taxon>
        <taxon>Pseudomonadati</taxon>
        <taxon>Bdellovibrionota</taxon>
        <taxon>Bacteriovoracia</taxon>
        <taxon>Bacteriovoracales</taxon>
        <taxon>Bacteriovoracaceae</taxon>
        <taxon>Peredibacter</taxon>
    </lineage>
</organism>
<proteinExistence type="predicted"/>
<keyword evidence="3" id="KW-1185">Reference proteome</keyword>
<accession>A0AAX4HJW8</accession>
<feature type="region of interest" description="Disordered" evidence="1">
    <location>
        <begin position="1"/>
        <end position="46"/>
    </location>
</feature>
<reference evidence="2 3" key="1">
    <citation type="submission" date="2023-11" db="EMBL/GenBank/DDBJ databases">
        <title>Peredibacter starrii A3.12.</title>
        <authorList>
            <person name="Mitchell R.J."/>
        </authorList>
    </citation>
    <scope>NUCLEOTIDE SEQUENCE [LARGE SCALE GENOMIC DNA]</scope>
    <source>
        <strain evidence="2 3">A3.12</strain>
    </source>
</reference>
<dbReference type="EMBL" id="CP139487">
    <property type="protein sequence ID" value="WPU63522.1"/>
    <property type="molecule type" value="Genomic_DNA"/>
</dbReference>
<evidence type="ECO:0000256" key="1">
    <source>
        <dbReference type="SAM" id="MobiDB-lite"/>
    </source>
</evidence>
<sequence>MARLTTSTGSRGESATARNKSGNHQGNRSGAVSGTGVRSSRTPKHK</sequence>
<gene>
    <name evidence="2" type="ORF">SOO65_12570</name>
</gene>
<dbReference type="Proteomes" id="UP001324634">
    <property type="component" value="Chromosome"/>
</dbReference>
<protein>
    <submittedName>
        <fullName evidence="2">Uncharacterized protein</fullName>
    </submittedName>
</protein>
<feature type="compositionally biased region" description="Polar residues" evidence="1">
    <location>
        <begin position="1"/>
        <end position="40"/>
    </location>
</feature>
<dbReference type="RefSeq" id="WP_321390378.1">
    <property type="nucleotide sequence ID" value="NZ_CP139487.1"/>
</dbReference>